<dbReference type="Gene3D" id="3.30.70.330">
    <property type="match status" value="1"/>
</dbReference>
<gene>
    <name evidence="4" type="ORF">AMK59_1419</name>
</gene>
<evidence type="ECO:0000256" key="1">
    <source>
        <dbReference type="ARBA" id="ARBA00022884"/>
    </source>
</evidence>
<dbReference type="AlphaFoldDB" id="A0A0T6BCF7"/>
<dbReference type="PANTHER" id="PTHR46259:SF1">
    <property type="entry name" value="ZINC FINGER CCHC-TYPE AND RNA-BINDING MOTIF-CONTAINING PROTEIN 1"/>
    <property type="match status" value="1"/>
</dbReference>
<dbReference type="InterPro" id="IPR044598">
    <property type="entry name" value="ZCRB1"/>
</dbReference>
<dbReference type="GO" id="GO:0005689">
    <property type="term" value="C:U12-type spliceosomal complex"/>
    <property type="evidence" value="ECO:0007669"/>
    <property type="project" value="InterPro"/>
</dbReference>
<organism evidence="4 5">
    <name type="scientific">Oryctes borbonicus</name>
    <dbReference type="NCBI Taxonomy" id="1629725"/>
    <lineage>
        <taxon>Eukaryota</taxon>
        <taxon>Metazoa</taxon>
        <taxon>Ecdysozoa</taxon>
        <taxon>Arthropoda</taxon>
        <taxon>Hexapoda</taxon>
        <taxon>Insecta</taxon>
        <taxon>Pterygota</taxon>
        <taxon>Neoptera</taxon>
        <taxon>Endopterygota</taxon>
        <taxon>Coleoptera</taxon>
        <taxon>Polyphaga</taxon>
        <taxon>Scarabaeiformia</taxon>
        <taxon>Scarabaeidae</taxon>
        <taxon>Dynastinae</taxon>
        <taxon>Oryctes</taxon>
    </lineage>
</organism>
<dbReference type="InterPro" id="IPR035979">
    <property type="entry name" value="RBD_domain_sf"/>
</dbReference>
<dbReference type="GO" id="GO:0003723">
    <property type="term" value="F:RNA binding"/>
    <property type="evidence" value="ECO:0007669"/>
    <property type="project" value="UniProtKB-UniRule"/>
</dbReference>
<dbReference type="EMBL" id="LJIG01001963">
    <property type="protein sequence ID" value="KRT84977.1"/>
    <property type="molecule type" value="Genomic_DNA"/>
</dbReference>
<proteinExistence type="predicted"/>
<sequence length="122" mass="14042">MSTDHDELPPNFDPSKSTVYMANLPYEMRSEDIQHKFEKYGRIVRVNLLKVKETRKSKGVAFVLFATPEDAKKCVECTNNTLVSGQVLKASMAKDNGRRPPLMRSPTKGVNEYPRHRYYSPY</sequence>
<protein>
    <submittedName>
        <fullName evidence="4">RNA binding protein</fullName>
    </submittedName>
</protein>
<dbReference type="Pfam" id="PF00076">
    <property type="entry name" value="RRM_1"/>
    <property type="match status" value="1"/>
</dbReference>
<dbReference type="InterPro" id="IPR012677">
    <property type="entry name" value="Nucleotide-bd_a/b_plait_sf"/>
</dbReference>
<dbReference type="SMART" id="SM00360">
    <property type="entry name" value="RRM"/>
    <property type="match status" value="1"/>
</dbReference>
<name>A0A0T6BCF7_9SCAR</name>
<dbReference type="SMART" id="SM00361">
    <property type="entry name" value="RRM_1"/>
    <property type="match status" value="1"/>
</dbReference>
<feature type="domain" description="RRM" evidence="3">
    <location>
        <begin position="17"/>
        <end position="95"/>
    </location>
</feature>
<dbReference type="InterPro" id="IPR003954">
    <property type="entry name" value="RRM_euk-type"/>
</dbReference>
<dbReference type="InterPro" id="IPR000504">
    <property type="entry name" value="RRM_dom"/>
</dbReference>
<keyword evidence="5" id="KW-1185">Reference proteome</keyword>
<evidence type="ECO:0000313" key="5">
    <source>
        <dbReference type="Proteomes" id="UP000051574"/>
    </source>
</evidence>
<dbReference type="Proteomes" id="UP000051574">
    <property type="component" value="Unassembled WGS sequence"/>
</dbReference>
<evidence type="ECO:0000256" key="2">
    <source>
        <dbReference type="PROSITE-ProRule" id="PRU00176"/>
    </source>
</evidence>
<dbReference type="SUPFAM" id="SSF54928">
    <property type="entry name" value="RNA-binding domain, RBD"/>
    <property type="match status" value="1"/>
</dbReference>
<dbReference type="PROSITE" id="PS50102">
    <property type="entry name" value="RRM"/>
    <property type="match status" value="1"/>
</dbReference>
<accession>A0A0T6BCF7</accession>
<evidence type="ECO:0000313" key="4">
    <source>
        <dbReference type="EMBL" id="KRT84977.1"/>
    </source>
</evidence>
<dbReference type="GO" id="GO:0000398">
    <property type="term" value="P:mRNA splicing, via spliceosome"/>
    <property type="evidence" value="ECO:0007669"/>
    <property type="project" value="InterPro"/>
</dbReference>
<reference evidence="4 5" key="1">
    <citation type="submission" date="2015-09" db="EMBL/GenBank/DDBJ databases">
        <title>Draft genome of the scarab beetle Oryctes borbonicus.</title>
        <authorList>
            <person name="Meyer J.M."/>
            <person name="Markov G.V."/>
            <person name="Baskaran P."/>
            <person name="Herrmann M."/>
            <person name="Sommer R.J."/>
            <person name="Roedelsperger C."/>
        </authorList>
    </citation>
    <scope>NUCLEOTIDE SEQUENCE [LARGE SCALE GENOMIC DNA]</scope>
    <source>
        <strain evidence="4">OB123</strain>
        <tissue evidence="4">Whole animal</tissue>
    </source>
</reference>
<dbReference type="OrthoDB" id="2573941at2759"/>
<comment type="caution">
    <text evidence="4">The sequence shown here is derived from an EMBL/GenBank/DDBJ whole genome shotgun (WGS) entry which is preliminary data.</text>
</comment>
<evidence type="ECO:0000259" key="3">
    <source>
        <dbReference type="PROSITE" id="PS50102"/>
    </source>
</evidence>
<dbReference type="PANTHER" id="PTHR46259">
    <property type="entry name" value="ZINC FINGER CCHC-TYPE AND RNA-BINDING MOTIF-CONTAINING PROTEIN 1"/>
    <property type="match status" value="1"/>
</dbReference>
<keyword evidence="1 2" id="KW-0694">RNA-binding</keyword>